<keyword evidence="2" id="KW-0902">Two-component regulatory system</keyword>
<organism evidence="10">
    <name type="scientific">Rhodothermus marinus</name>
    <name type="common">Rhodothermus obamensis</name>
    <dbReference type="NCBI Taxonomy" id="29549"/>
    <lineage>
        <taxon>Bacteria</taxon>
        <taxon>Pseudomonadati</taxon>
        <taxon>Rhodothermota</taxon>
        <taxon>Rhodothermia</taxon>
        <taxon>Rhodothermales</taxon>
        <taxon>Rhodothermaceae</taxon>
        <taxon>Rhodothermus</taxon>
    </lineage>
</organism>
<dbReference type="GO" id="GO:0032993">
    <property type="term" value="C:protein-DNA complex"/>
    <property type="evidence" value="ECO:0007669"/>
    <property type="project" value="TreeGrafter"/>
</dbReference>
<reference evidence="10" key="1">
    <citation type="journal article" date="2020" name="mSystems">
        <title>Genome- and Community-Level Interaction Insights into Carbon Utilization and Element Cycling Functions of Hydrothermarchaeota in Hydrothermal Sediment.</title>
        <authorList>
            <person name="Zhou Z."/>
            <person name="Liu Y."/>
            <person name="Xu W."/>
            <person name="Pan J."/>
            <person name="Luo Z.H."/>
            <person name="Li M."/>
        </authorList>
    </citation>
    <scope>NUCLEOTIDE SEQUENCE [LARGE SCALE GENOMIC DNA]</scope>
    <source>
        <strain evidence="10">SpSt-143</strain>
    </source>
</reference>
<evidence type="ECO:0000256" key="2">
    <source>
        <dbReference type="ARBA" id="ARBA00023012"/>
    </source>
</evidence>
<evidence type="ECO:0000313" key="10">
    <source>
        <dbReference type="EMBL" id="HER95924.1"/>
    </source>
</evidence>
<dbReference type="Pfam" id="PF00486">
    <property type="entry name" value="Trans_reg_C"/>
    <property type="match status" value="1"/>
</dbReference>
<evidence type="ECO:0000256" key="6">
    <source>
        <dbReference type="PROSITE-ProRule" id="PRU00169"/>
    </source>
</evidence>
<evidence type="ECO:0000256" key="4">
    <source>
        <dbReference type="ARBA" id="ARBA00023125"/>
    </source>
</evidence>
<name>A0A7V2B090_RHOMR</name>
<accession>A0A7V2B090</accession>
<proteinExistence type="predicted"/>
<evidence type="ECO:0000256" key="3">
    <source>
        <dbReference type="ARBA" id="ARBA00023015"/>
    </source>
</evidence>
<dbReference type="EMBL" id="DSGB01000004">
    <property type="protein sequence ID" value="HER95924.1"/>
    <property type="molecule type" value="Genomic_DNA"/>
</dbReference>
<keyword evidence="1 6" id="KW-0597">Phosphoprotein</keyword>
<dbReference type="Gene3D" id="3.40.50.2300">
    <property type="match status" value="1"/>
</dbReference>
<evidence type="ECO:0000256" key="5">
    <source>
        <dbReference type="ARBA" id="ARBA00023163"/>
    </source>
</evidence>
<sequence length="235" mass="26880">MPTPSAPVYHLLIVEDDADVAQALQDFFTLQGYQVTHAAQGAQALDLVKNGRPFDVVLLDIMLPDQSGFEVLRALRQQGCAVPVLVLTGRGEREHLLQGFDLGADDYIVKPFDPDEVAARVRAVLQRTQPPDRTPMQCYRIGDLEINFSTYEAYRGNERVNFTAMELNVLHYLIHHRGQVVTRRQLLRDVWHIEGDVETRTIDRHIASIRKKIEPDLRQPRYIETVYGKGYRFKG</sequence>
<dbReference type="InterPro" id="IPR001789">
    <property type="entry name" value="Sig_transdc_resp-reg_receiver"/>
</dbReference>
<dbReference type="AlphaFoldDB" id="A0A7V2B090"/>
<comment type="caution">
    <text evidence="10">The sequence shown here is derived from an EMBL/GenBank/DDBJ whole genome shotgun (WGS) entry which is preliminary data.</text>
</comment>
<dbReference type="InterPro" id="IPR011006">
    <property type="entry name" value="CheY-like_superfamily"/>
</dbReference>
<dbReference type="PROSITE" id="PS51755">
    <property type="entry name" value="OMPR_PHOB"/>
    <property type="match status" value="1"/>
</dbReference>
<dbReference type="SUPFAM" id="SSF52172">
    <property type="entry name" value="CheY-like"/>
    <property type="match status" value="1"/>
</dbReference>
<dbReference type="PANTHER" id="PTHR48111:SF1">
    <property type="entry name" value="TWO-COMPONENT RESPONSE REGULATOR ORR33"/>
    <property type="match status" value="1"/>
</dbReference>
<dbReference type="InterPro" id="IPR036388">
    <property type="entry name" value="WH-like_DNA-bd_sf"/>
</dbReference>
<feature type="domain" description="Response regulatory" evidence="8">
    <location>
        <begin position="10"/>
        <end position="125"/>
    </location>
</feature>
<dbReference type="InterPro" id="IPR001867">
    <property type="entry name" value="OmpR/PhoB-type_DNA-bd"/>
</dbReference>
<dbReference type="PROSITE" id="PS50110">
    <property type="entry name" value="RESPONSE_REGULATORY"/>
    <property type="match status" value="1"/>
</dbReference>
<feature type="domain" description="OmpR/PhoB-type" evidence="9">
    <location>
        <begin position="136"/>
        <end position="235"/>
    </location>
</feature>
<evidence type="ECO:0000259" key="8">
    <source>
        <dbReference type="PROSITE" id="PS50110"/>
    </source>
</evidence>
<gene>
    <name evidence="10" type="ORF">ENO59_05335</name>
</gene>
<evidence type="ECO:0000256" key="7">
    <source>
        <dbReference type="PROSITE-ProRule" id="PRU01091"/>
    </source>
</evidence>
<dbReference type="FunFam" id="3.40.50.2300:FF:000002">
    <property type="entry name" value="DNA-binding response regulator PhoP"/>
    <property type="match status" value="1"/>
</dbReference>
<dbReference type="GO" id="GO:0000156">
    <property type="term" value="F:phosphorelay response regulator activity"/>
    <property type="evidence" value="ECO:0007669"/>
    <property type="project" value="TreeGrafter"/>
</dbReference>
<dbReference type="Gene3D" id="1.10.10.10">
    <property type="entry name" value="Winged helix-like DNA-binding domain superfamily/Winged helix DNA-binding domain"/>
    <property type="match status" value="1"/>
</dbReference>
<dbReference type="SMART" id="SM00862">
    <property type="entry name" value="Trans_reg_C"/>
    <property type="match status" value="1"/>
</dbReference>
<keyword evidence="4 7" id="KW-0238">DNA-binding</keyword>
<evidence type="ECO:0000259" key="9">
    <source>
        <dbReference type="PROSITE" id="PS51755"/>
    </source>
</evidence>
<feature type="modified residue" description="4-aspartylphosphate" evidence="6">
    <location>
        <position position="60"/>
    </location>
</feature>
<dbReference type="Pfam" id="PF00072">
    <property type="entry name" value="Response_reg"/>
    <property type="match status" value="1"/>
</dbReference>
<dbReference type="GO" id="GO:0006355">
    <property type="term" value="P:regulation of DNA-templated transcription"/>
    <property type="evidence" value="ECO:0007669"/>
    <property type="project" value="InterPro"/>
</dbReference>
<protein>
    <submittedName>
        <fullName evidence="10">Response regulator transcription factor</fullName>
    </submittedName>
</protein>
<dbReference type="GO" id="GO:0005829">
    <property type="term" value="C:cytosol"/>
    <property type="evidence" value="ECO:0007669"/>
    <property type="project" value="TreeGrafter"/>
</dbReference>
<dbReference type="CDD" id="cd00383">
    <property type="entry name" value="trans_reg_C"/>
    <property type="match status" value="1"/>
</dbReference>
<dbReference type="CDD" id="cd17624">
    <property type="entry name" value="REC_OmpR_PmrA-like"/>
    <property type="match status" value="1"/>
</dbReference>
<evidence type="ECO:0000256" key="1">
    <source>
        <dbReference type="ARBA" id="ARBA00022553"/>
    </source>
</evidence>
<feature type="DNA-binding region" description="OmpR/PhoB-type" evidence="7">
    <location>
        <begin position="136"/>
        <end position="235"/>
    </location>
</feature>
<dbReference type="SMART" id="SM00448">
    <property type="entry name" value="REC"/>
    <property type="match status" value="1"/>
</dbReference>
<dbReference type="PANTHER" id="PTHR48111">
    <property type="entry name" value="REGULATOR OF RPOS"/>
    <property type="match status" value="1"/>
</dbReference>
<keyword evidence="5" id="KW-0804">Transcription</keyword>
<dbReference type="InterPro" id="IPR039420">
    <property type="entry name" value="WalR-like"/>
</dbReference>
<keyword evidence="3" id="KW-0805">Transcription regulation</keyword>
<dbReference type="GO" id="GO:0000976">
    <property type="term" value="F:transcription cis-regulatory region binding"/>
    <property type="evidence" value="ECO:0007669"/>
    <property type="project" value="TreeGrafter"/>
</dbReference>